<accession>A0A370X8N2</accession>
<reference evidence="1 2" key="1">
    <citation type="submission" date="2018-07" db="EMBL/GenBank/DDBJ databases">
        <title>Dyella monticola sp. nov. and Dyella psychrodurans sp. nov. isolated from monsoon evergreen broad-leaved forest soil of Dinghu Mountain, China.</title>
        <authorList>
            <person name="Gao Z."/>
            <person name="Qiu L."/>
        </authorList>
    </citation>
    <scope>NUCLEOTIDE SEQUENCE [LARGE SCALE GENOMIC DNA]</scope>
    <source>
        <strain evidence="1 2">4G-K06</strain>
    </source>
</reference>
<gene>
    <name evidence="1" type="ORF">DWU98_01775</name>
</gene>
<dbReference type="InterPro" id="IPR018841">
    <property type="entry name" value="DUF2442"/>
</dbReference>
<dbReference type="SUPFAM" id="SSF143880">
    <property type="entry name" value="NE0471 N-terminal domain-like"/>
    <property type="match status" value="1"/>
</dbReference>
<organism evidence="1 2">
    <name type="scientific">Dyella monticola</name>
    <dbReference type="NCBI Taxonomy" id="1927958"/>
    <lineage>
        <taxon>Bacteria</taxon>
        <taxon>Pseudomonadati</taxon>
        <taxon>Pseudomonadota</taxon>
        <taxon>Gammaproteobacteria</taxon>
        <taxon>Lysobacterales</taxon>
        <taxon>Rhodanobacteraceae</taxon>
        <taxon>Dyella</taxon>
    </lineage>
</organism>
<dbReference type="Gene3D" id="3.30.2020.10">
    <property type="entry name" value="NE0471-like N-terminal domain"/>
    <property type="match status" value="1"/>
</dbReference>
<dbReference type="Pfam" id="PF10387">
    <property type="entry name" value="DUF2442"/>
    <property type="match status" value="1"/>
</dbReference>
<dbReference type="OrthoDB" id="3233810at2"/>
<protein>
    <submittedName>
        <fullName evidence="1">DUF2442 domain-containing protein</fullName>
    </submittedName>
</protein>
<dbReference type="RefSeq" id="WP_115493743.1">
    <property type="nucleotide sequence ID" value="NZ_QRBE01000001.1"/>
</dbReference>
<name>A0A370X8N2_9GAMM</name>
<keyword evidence="2" id="KW-1185">Reference proteome</keyword>
<comment type="caution">
    <text evidence="1">The sequence shown here is derived from an EMBL/GenBank/DDBJ whole genome shotgun (WGS) entry which is preliminary data.</text>
</comment>
<evidence type="ECO:0000313" key="2">
    <source>
        <dbReference type="Proteomes" id="UP000254258"/>
    </source>
</evidence>
<evidence type="ECO:0000313" key="1">
    <source>
        <dbReference type="EMBL" id="RDS84716.1"/>
    </source>
</evidence>
<dbReference type="Proteomes" id="UP000254258">
    <property type="component" value="Unassembled WGS sequence"/>
</dbReference>
<dbReference type="InterPro" id="IPR036782">
    <property type="entry name" value="NE0471-like_N"/>
</dbReference>
<dbReference type="EMBL" id="QRBE01000001">
    <property type="protein sequence ID" value="RDS84716.1"/>
    <property type="molecule type" value="Genomic_DNA"/>
</dbReference>
<proteinExistence type="predicted"/>
<sequence length="111" mass="11691">MRNTQASTSDRAAGLNAAPPWRLVAVTVMPAYRLDVRFRDGTSGIVDMAALVNSDSAGVFAFLRDPSVFQAAYVEFGALTWPGDIDLAPDALYAAIKARGACALTAEGVVQ</sequence>
<dbReference type="AlphaFoldDB" id="A0A370X8N2"/>